<name>A0AAV3QCR1_LITER</name>
<comment type="caution">
    <text evidence="2">The sequence shown here is derived from an EMBL/GenBank/DDBJ whole genome shotgun (WGS) entry which is preliminary data.</text>
</comment>
<sequence>MKFPPKFIFLVQQRVEGAKFSICFNGTLKGWFRSTRGVRQGESMSSYLFLMVLEVFNGLMQKLHGNNKFSFHPYCQDLRIKHLSFADDMILLSSAMLNSFRVI</sequence>
<evidence type="ECO:0000313" key="2">
    <source>
        <dbReference type="EMBL" id="GAA0161041.1"/>
    </source>
</evidence>
<dbReference type="PROSITE" id="PS50878">
    <property type="entry name" value="RT_POL"/>
    <property type="match status" value="1"/>
</dbReference>
<dbReference type="EMBL" id="BAABME010004064">
    <property type="protein sequence ID" value="GAA0161041.1"/>
    <property type="molecule type" value="Genomic_DNA"/>
</dbReference>
<reference evidence="2 3" key="1">
    <citation type="submission" date="2024-01" db="EMBL/GenBank/DDBJ databases">
        <title>The complete chloroplast genome sequence of Lithospermum erythrorhizon: insights into the phylogenetic relationship among Boraginaceae species and the maternal lineages of purple gromwells.</title>
        <authorList>
            <person name="Okada T."/>
            <person name="Watanabe K."/>
        </authorList>
    </citation>
    <scope>NUCLEOTIDE SEQUENCE [LARGE SCALE GENOMIC DNA]</scope>
</reference>
<organism evidence="2 3">
    <name type="scientific">Lithospermum erythrorhizon</name>
    <name type="common">Purple gromwell</name>
    <name type="synonym">Lithospermum officinale var. erythrorhizon</name>
    <dbReference type="NCBI Taxonomy" id="34254"/>
    <lineage>
        <taxon>Eukaryota</taxon>
        <taxon>Viridiplantae</taxon>
        <taxon>Streptophyta</taxon>
        <taxon>Embryophyta</taxon>
        <taxon>Tracheophyta</taxon>
        <taxon>Spermatophyta</taxon>
        <taxon>Magnoliopsida</taxon>
        <taxon>eudicotyledons</taxon>
        <taxon>Gunneridae</taxon>
        <taxon>Pentapetalae</taxon>
        <taxon>asterids</taxon>
        <taxon>lamiids</taxon>
        <taxon>Boraginales</taxon>
        <taxon>Boraginaceae</taxon>
        <taxon>Boraginoideae</taxon>
        <taxon>Lithospermeae</taxon>
        <taxon>Lithospermum</taxon>
    </lineage>
</organism>
<dbReference type="InterPro" id="IPR000477">
    <property type="entry name" value="RT_dom"/>
</dbReference>
<gene>
    <name evidence="2" type="ORF">LIER_17452</name>
</gene>
<evidence type="ECO:0000313" key="3">
    <source>
        <dbReference type="Proteomes" id="UP001454036"/>
    </source>
</evidence>
<evidence type="ECO:0000259" key="1">
    <source>
        <dbReference type="PROSITE" id="PS50878"/>
    </source>
</evidence>
<dbReference type="AlphaFoldDB" id="A0AAV3QCR1"/>
<protein>
    <recommendedName>
        <fullName evidence="1">Reverse transcriptase domain-containing protein</fullName>
    </recommendedName>
</protein>
<keyword evidence="3" id="KW-1185">Reference proteome</keyword>
<proteinExistence type="predicted"/>
<dbReference type="Proteomes" id="UP001454036">
    <property type="component" value="Unassembled WGS sequence"/>
</dbReference>
<feature type="domain" description="Reverse transcriptase" evidence="1">
    <location>
        <begin position="1"/>
        <end position="103"/>
    </location>
</feature>
<accession>A0AAV3QCR1</accession>